<keyword evidence="9" id="KW-0234">DNA repair</keyword>
<feature type="region of interest" description="Disordered" evidence="13">
    <location>
        <begin position="3132"/>
        <end position="3179"/>
    </location>
</feature>
<dbReference type="Gene3D" id="1.10.8.10">
    <property type="entry name" value="DNA helicase RuvA subunit, C-terminal domain"/>
    <property type="match status" value="1"/>
</dbReference>
<dbReference type="FunFam" id="3.30.2410.10:FF:000004">
    <property type="entry name" value="E3 ubiquitin-protein ligase HUWE1, variant"/>
    <property type="match status" value="1"/>
</dbReference>
<dbReference type="SMART" id="SM00678">
    <property type="entry name" value="WWE"/>
    <property type="match status" value="1"/>
</dbReference>
<dbReference type="Gene3D" id="3.30.720.50">
    <property type="match status" value="1"/>
</dbReference>
<dbReference type="CDD" id="cd00078">
    <property type="entry name" value="HECTc"/>
    <property type="match status" value="1"/>
</dbReference>
<feature type="region of interest" description="Disordered" evidence="13">
    <location>
        <begin position="1721"/>
        <end position="1748"/>
    </location>
</feature>
<feature type="compositionally biased region" description="Polar residues" evidence="13">
    <location>
        <begin position="3465"/>
        <end position="3480"/>
    </location>
</feature>
<evidence type="ECO:0000256" key="4">
    <source>
        <dbReference type="ARBA" id="ARBA00012485"/>
    </source>
</evidence>
<dbReference type="PANTHER" id="PTHR11254:SF67">
    <property type="entry name" value="E3 UBIQUITIN-PROTEIN LIGASE HUWE1"/>
    <property type="match status" value="1"/>
</dbReference>
<feature type="compositionally biased region" description="Low complexity" evidence="13">
    <location>
        <begin position="4126"/>
        <end position="4145"/>
    </location>
</feature>
<feature type="compositionally biased region" description="Polar residues" evidence="13">
    <location>
        <begin position="790"/>
        <end position="804"/>
    </location>
</feature>
<evidence type="ECO:0000256" key="6">
    <source>
        <dbReference type="ARBA" id="ARBA00022679"/>
    </source>
</evidence>
<feature type="compositionally biased region" description="Basic and acidic residues" evidence="13">
    <location>
        <begin position="4021"/>
        <end position="4041"/>
    </location>
</feature>
<keyword evidence="5" id="KW-0597">Phosphoprotein</keyword>
<dbReference type="InterPro" id="IPR035983">
    <property type="entry name" value="Hect_E3_ubiquitin_ligase"/>
</dbReference>
<protein>
    <recommendedName>
        <fullName evidence="4">HECT-type E3 ubiquitin transferase</fullName>
        <ecNumber evidence="4">2.3.2.26</ecNumber>
    </recommendedName>
</protein>
<dbReference type="InterPro" id="IPR041918">
    <property type="entry name" value="UBA_HUWE1"/>
</dbReference>
<evidence type="ECO:0000256" key="7">
    <source>
        <dbReference type="ARBA" id="ARBA00022763"/>
    </source>
</evidence>
<dbReference type="InterPro" id="IPR015940">
    <property type="entry name" value="UBA"/>
</dbReference>
<sequence length="4588" mass="505759">MKIDRNKLKKSSTDVPVDCRPLIERLKVTTESSLLEEIQSVKTWTYGKCELYHWADVLDIFDDVLEKACKKESDSSWTLACDVPANNDLKQLLLKVLRFTSLLIEHSFSRHLYNSMEHLTSLMSSCDMTVVMEVLDLLYVFSKRSNFLTRLSSDKKQRLISRLVHLAESWGGKDNGFGLADCCTNRPVSKFPGSATTLHFEFYIENADEKSTKKGISNAITCIHIDNLDQISKLPTEIMEDLLVQFKIPEEKQTLLYTHIRLAKLFSKYESRLQCVQARLQAVAILVYSNAMQENMNALLYPGFIEELVDLIELKEAHLVEIKAASLRTLTSIIHLERNPKLTNIIDATGAASYHGFLPVLVRTCIQHMIDAELEPFPQQYATALFSFLYHLASYENGVEALVSCGMMESLLKVINWFGEGQDHITFVTRAVRVVDLITNLDMAAFQSHGGLAAFINRLQHEVGVCRKENPFEIRPRRMDSSMDSQPESPPMAMETDANQEKEAHLVNGAYEGHTESKPFTNNGTDHVSSLPVPDYSVAKTGLQCFPQRAALLKSMLNFLKKAIPDPAFSESIRHLMDGSLPKSLKHIISNAEYYGPSLFLLATDVVTVYVFQEPSLLSSLQDKGLTDVVLHALLVKDVPATREVLASLPNVFSALCLNARGLEAFVHCRPFDRLFKVLLSPDYLPAMRKRRSSDPFGDTASNLGNAMDELMRHQPSLRTDATKAIIQLLEEVCLMGQDPKYVCQKPQPKNEQNMLLSLPSPQPQDAGSSDEEEEEEEIPAEPSQEKAEQSLNTDGSQGATSQPAADKQAIPLMDYVLNVMKFIEAILSNNSTDDHCREFVNQKGLIPLMSILGLPNLPIDFPASPACQAVASVCKAILTLSREPQVLKQGLLQLNEVLEKLNPLHEPLESPGGSVLLRELATATVTNPDSTLSPQATPLLHALSAAHAYIMMFVHVCRIGQTDIRTISVNHWGSELGLQVLSGLSKLYTSLVWESTILLALCSDDILPPGCDFGQADMEKLLPKDIKLEKETKDEDGVGSTLIKGTGEMESNGVSHAMESLTTSETNETPMEVTSESQQSGGDNKDSKKSKMSPTLQAQVKQIKPLLSVSSRLGRALAELFGLLVKLSVGTRVRQRASQMLPPTPVTPTPAAQAVAKALTKLLADGLSWTPPDYSPVPKLRLTFLVCSVGFTSPMLFSDVKQPYHLMLQKFVSSGGQEALFKAFEWALSMEGMVPLDEGLEHPDLPGGTGEFLDAWLMLMEKMVNPKTVLETPHTLPAKSSQANFMPFDPVAYLIKTQKAAFNAVMHLWNKKPLKIYGSRMSESILAILCHIIKAESIIKASVEKEKDQERTDVATSSGASIAVVGGRNEDLNVNAAHLQQLMDMGFSRERCLESLLRTNSVVQATDYLLTHASAHAPGLGLDLDMTEEDQMMRAIAMSLGDNAVMSTDQADNSKSVDKKDEAEEMEKSEDPLDKACLDNFTEKIFPGCLTLLDTLQETVYRVCDLITVVTQRNGIEWQKRVLSDLVAEVQLLAQTILSLAPSNDTEASTAQTQADKIANMPESARFATRIHLFSLLFEEAMMPCAEALESTKMNDLLVQVLVAGKNYLTAVKQSSTPKWLAPLLILLDLYEKVSVISKRKAEAEKMLANCHTWKWFDDSSGRWCKYSVANNKTIDDAYQMGDTNVRFQAGRRRYTVHFNSMVQVNEETGNRRPIMLTLPGADEKQQNKDDQKEENNSFDSQPPENKMETDAYPIFIIRKPRDIEIVKGLNSDQVTDIIRSVVSLISIPVESETLHAALRLVLRLTREHKYALLFAELGGPKLLLGLTQASAFQGFLSLATLLFRHVLEDPDSLRSCMEEVVKSACSGSGSSMSGVSQGSLGAKEVHYVFRVLGPAACRNAPVFTDVAKESLRIALPPPPKRDEDEARLTGPNAPQILKCIATQSMTVHTLDYPLRGVVEDLLNALVIKYNWKEEGSGSGSELRAQTLAEAIAEVVSGLSERHQEMMRQNSTAELPPTDEENVNHALSTTEPGSSKDDKHKDKDSKSAEESRKQRPLLPKSALLRLLSEIIKSYSSCTQLITQYVYPPGLSELVLEECSVLAFVLDQLLPQCQNAGDKDCPALSRVFIASIASCNHSPDAQLTLVCEVKAALQRALALPESSDKHARIQALTSLVSTMIEACPTPGQIPNQVFKGQQNLLGRPSPMNNIVKNLIKKGLVADLARIAHSLDLSSPYMANTINAALKPLETLSRNVNQPLQFIAGKPKPKSEEPEAGLIEENNTTTPNNEQAIGTGVETSVATNAGGGDLQIEDITEHSDQHEDLEETEPLEAVEPARVSQEAELEDVLDELLHRDRGASQEDEVIGEIIMDTEPSQVTDESQDVIIDVEVEEESMDHHDSQMISQVSEGDEEETEEEDDDNQTTHSVHGDEDDTAESGSEADEDDNDDGENDEDDQDEEDEDEDGDEGSDMEADEDDYIDIDETSMGQNYNDTFVIHADNMFPPGSTQHIIFNALDNGQVRTYQMPISFNDNDNGNDAAVPSMPPAPSNVPASHPLLLRQSDTHSVMGISRVQRGRQRGTCRYNPTTQTLHVNFPRQPNPPVILQRLLGPTTAADVLQLTNSLTTQAGPNHTRVVLSNNDLRIINRPEEDLLEELFQDTYPEGSGSTASGVLSSIPTTLTRWTEEAKVLDGDSVHNCIAALKTEILEVLENHRDDELAERREKRKKTAEEEAAKKKEDDDKTRSSGANTSVPQNMEVSQNSTVAAADVHHGVTTDPQVLSSIPLPTTTVSSTHSQDPLAYPARQITSEAASAAEAIASQIVETVISDPLSSSYYSSTPNYSSEGMYRSIPHPMSSMMSGLFEPDIVTPPFQFQHFPDLATPLTLPIVPPPTRHVPRSDFLSRFRVPLSAPAAHPLVSMTSAPQPLNPTGTPAVSSASALLGDLSFANITVPHTSLVTPGLAMSVSASNSITPNAQGLPIRTPSAPMPDRHRMPYIREGQPPMASEDVFSSHLVPPATNVSSLASLLLNEDDMDQFTAFGTMGVQQTPATTGAQTTPTSGSELSSTLAHQSSNEGTGALTPEDVSNITSSDAATVHSSGSDDSPQEFSMGSSSVADRNLANLASIAAGISVPTATSDGRTTASTSTSDSSSESNTASSSSTSTTAQSSSSSEVVSSAPSSTPLLAGVDPSFLAALPDGIRQEVIAEQLRLQRLQQQHAQRQQSDGNAASVLEVSQEFLAALPASIQEEVLAQQRLEQERLNAQNQAQSNPETPVDPTTFFASLPPSLRQSVLADMDDSMMAVLPPDLATEAQSLRREYEDRHRRLMQERLFTQGSSGSLSAILRHAGTLRYTLRGAPRGGGQWSFGSGRLGAQGPSAVSSVRVKGRHLLDHEGLTCLLILLFVDEPKINTGRLHRVLRNLCYHGPTRAWVVKSMLSILQRTGESKDIDEKDRSKSPDKGKGKRSAQPMQTDSSATTKSDMKNQGSWLSISLEAALGCRANVFQVQRPSGRKHTASTNNAVITIHPQASPVVCRHVLDALISLAKMFPYQFLPASASKAKEIQKCDSEKEKQQTPGTSGSLKVSAKSDKLDVKMDIKDTDFWELLLKLDSASSSKKGKSLQKFHSSTSSENESLSKDYDSAPIGHLMLMLSHPVIKRSQLLTDRLLRLLGLISTGLSDSQRFLQPTTTTVGRILRTVYTYATAPSTQRATTTTTSTNSSPASSLLPATLAPARRPSVGTVANLRAMSTAVASSESTQENKEKSKEEKKNEDKKEEKDEAAVLEKQLHLAVQVLTSKSCSEEGLEDATNLLLQLSRANNSTRIAVLKLLLDGGWELGMTVCYHIRSLLLELKGIKCKETENDDSEEGKEMDISPSQPSGKGVMEDRFTPGTKIIVSAPKKIKGGRELQLPSMNLFTSKASSQHFFLRILKVIIQLREAARSAGKKSNKRKVSQELGHIAEAMSLQEAEAETILQIVHRRENRAHAGGARTMSREAALQASGQALEITQGQESSRNERAPPSAGQRRESPMETDKPGPSTDMKEEKVNDVISLPRLSEQLQLEDLWHALGECLTELAKTPDQHAVLILQPAVEAFFIVHAGEKDSKHQQEPPQTRKEDQLSHLNSMDIGPASPAGASASTSSTTDSHPPVLSRENSLQMVANTAHLPPDTQKFLKFAETHRTVLNQILRQSTTPLADGPFSVLVDHTRILDFDVKRRYFRQELDRLDEGTRREDLAVHVRREHVFEDSFRELFRRTADEWKHRFYIVFEGEEGQDAGGLLREWYIIISREIFNPMYALFRTSPGDRVTYTINPSSHCNSNHLSYFKFVGRIIAKAIYDNKLLECYFTRSFYKHIIGQSVKYTDMESEDYSFYQGLVFLMEHHVEELGYDLTFSTEIQEFGVTEVRDLKPNGRNFPVTEENKKEYVKLVCQMKMTGAIRKQLNAFLEGFYDIIPKRLTSIFNEQELELLISGLPTIDIDDLKANTEYHKYQPNSLQVQWFWRALRSFDQADRARFLQFVTGTSKVPLQGFSHLEGMNGVQKFQIHRDDRSTDRLPAAHTCFNQLDLPAYETYDKLRHMLLLAVNECSEGFGLA</sequence>
<dbReference type="InterPro" id="IPR050409">
    <property type="entry name" value="E3_ubiq-protein_ligase"/>
</dbReference>
<feature type="compositionally biased region" description="Polar residues" evidence="13">
    <location>
        <begin position="1061"/>
        <end position="1080"/>
    </location>
</feature>
<feature type="compositionally biased region" description="Basic and acidic residues" evidence="13">
    <location>
        <begin position="3441"/>
        <end position="3458"/>
    </location>
</feature>
<keyword evidence="10" id="KW-0539">Nucleus</keyword>
<comment type="caution">
    <text evidence="17">The sequence shown here is derived from an EMBL/GenBank/DDBJ whole genome shotgun (WGS) entry which is preliminary data.</text>
</comment>
<evidence type="ECO:0000256" key="1">
    <source>
        <dbReference type="ARBA" id="ARBA00000885"/>
    </source>
</evidence>
<dbReference type="GO" id="GO:0061630">
    <property type="term" value="F:ubiquitin protein ligase activity"/>
    <property type="evidence" value="ECO:0007669"/>
    <property type="project" value="UniProtKB-EC"/>
</dbReference>
<feature type="compositionally biased region" description="Acidic residues" evidence="13">
    <location>
        <begin position="2430"/>
        <end position="2474"/>
    </location>
</feature>
<feature type="region of interest" description="Disordered" evidence="13">
    <location>
        <begin position="2392"/>
        <end position="2474"/>
    </location>
</feature>
<dbReference type="InterPro" id="IPR009060">
    <property type="entry name" value="UBA-like_sf"/>
</dbReference>
<feature type="region of interest" description="Disordered" evidence="13">
    <location>
        <begin position="1448"/>
        <end position="1472"/>
    </location>
</feature>
<name>A0AAE0SYB1_9BIVA</name>
<feature type="region of interest" description="Disordered" evidence="13">
    <location>
        <begin position="2318"/>
        <end position="2338"/>
    </location>
</feature>
<evidence type="ECO:0000256" key="9">
    <source>
        <dbReference type="ARBA" id="ARBA00023204"/>
    </source>
</evidence>
<organism evidence="17 18">
    <name type="scientific">Potamilus streckersoni</name>
    <dbReference type="NCBI Taxonomy" id="2493646"/>
    <lineage>
        <taxon>Eukaryota</taxon>
        <taxon>Metazoa</taxon>
        <taxon>Spiralia</taxon>
        <taxon>Lophotrochozoa</taxon>
        <taxon>Mollusca</taxon>
        <taxon>Bivalvia</taxon>
        <taxon>Autobranchia</taxon>
        <taxon>Heteroconchia</taxon>
        <taxon>Palaeoheterodonta</taxon>
        <taxon>Unionida</taxon>
        <taxon>Unionoidea</taxon>
        <taxon>Unionidae</taxon>
        <taxon>Ambleminae</taxon>
        <taxon>Lampsilini</taxon>
        <taxon>Potamilus</taxon>
    </lineage>
</organism>
<keyword evidence="7" id="KW-0227">DNA damage</keyword>
<evidence type="ECO:0000256" key="3">
    <source>
        <dbReference type="ARBA" id="ARBA00004906"/>
    </source>
</evidence>
<feature type="domain" description="UBA" evidence="14">
    <location>
        <begin position="1368"/>
        <end position="1413"/>
    </location>
</feature>
<dbReference type="InterPro" id="IPR010314">
    <property type="entry name" value="E3_Ub_ligase_DUF913"/>
</dbReference>
<feature type="region of interest" description="Disordered" evidence="13">
    <location>
        <begin position="1038"/>
        <end position="1098"/>
    </location>
</feature>
<dbReference type="GO" id="GO:0005634">
    <property type="term" value="C:nucleus"/>
    <property type="evidence" value="ECO:0007669"/>
    <property type="project" value="UniProtKB-SubCell"/>
</dbReference>
<accession>A0AAE0SYB1</accession>
<dbReference type="SUPFAM" id="SSF48371">
    <property type="entry name" value="ARM repeat"/>
    <property type="match status" value="1"/>
</dbReference>
<comment type="subcellular location">
    <subcellularLocation>
        <location evidence="2">Nucleus</location>
    </subcellularLocation>
</comment>
<dbReference type="PROSITE" id="PS50030">
    <property type="entry name" value="UBA"/>
    <property type="match status" value="1"/>
</dbReference>
<dbReference type="InterPro" id="IPR016024">
    <property type="entry name" value="ARM-type_fold"/>
</dbReference>
<evidence type="ECO:0000259" key="16">
    <source>
        <dbReference type="PROSITE" id="PS50918"/>
    </source>
</evidence>
<feature type="compositionally biased region" description="Basic and acidic residues" evidence="13">
    <location>
        <begin position="2035"/>
        <end position="2054"/>
    </location>
</feature>
<comment type="similarity">
    <text evidence="11">Belongs to the UPL family. TOM1/PTR1 subfamily.</text>
</comment>
<dbReference type="InterPro" id="IPR037197">
    <property type="entry name" value="WWE_dom_sf"/>
</dbReference>
<evidence type="ECO:0000259" key="14">
    <source>
        <dbReference type="PROSITE" id="PS50030"/>
    </source>
</evidence>
<dbReference type="GO" id="GO:0005737">
    <property type="term" value="C:cytoplasm"/>
    <property type="evidence" value="ECO:0007669"/>
    <property type="project" value="TreeGrafter"/>
</dbReference>
<feature type="compositionally biased region" description="Basic and acidic residues" evidence="13">
    <location>
        <begin position="2716"/>
        <end position="2743"/>
    </location>
</feature>
<feature type="region of interest" description="Disordered" evidence="13">
    <location>
        <begin position="3856"/>
        <end position="3880"/>
    </location>
</feature>
<feature type="compositionally biased region" description="Basic and acidic residues" evidence="13">
    <location>
        <begin position="4098"/>
        <end position="4116"/>
    </location>
</feature>
<dbReference type="GO" id="GO:0000209">
    <property type="term" value="P:protein polyubiquitination"/>
    <property type="evidence" value="ECO:0007669"/>
    <property type="project" value="TreeGrafter"/>
</dbReference>
<dbReference type="Pfam" id="PF00632">
    <property type="entry name" value="HECT"/>
    <property type="match status" value="1"/>
</dbReference>
<feature type="domain" description="WWE" evidence="16">
    <location>
        <begin position="1640"/>
        <end position="1718"/>
    </location>
</feature>
<feature type="region of interest" description="Disordered" evidence="13">
    <location>
        <begin position="753"/>
        <end position="806"/>
    </location>
</feature>
<feature type="region of interest" description="Disordered" evidence="13">
    <location>
        <begin position="2716"/>
        <end position="2757"/>
    </location>
</feature>
<dbReference type="PANTHER" id="PTHR11254">
    <property type="entry name" value="HECT DOMAIN UBIQUITIN-PROTEIN LIGASE"/>
    <property type="match status" value="1"/>
</dbReference>
<comment type="catalytic activity">
    <reaction evidence="1">
        <text>S-ubiquitinyl-[E2 ubiquitin-conjugating enzyme]-L-cysteine + [acceptor protein]-L-lysine = [E2 ubiquitin-conjugating enzyme]-L-cysteine + N(6)-ubiquitinyl-[acceptor protein]-L-lysine.</text>
        <dbReference type="EC" id="2.3.2.26"/>
    </reaction>
</comment>
<dbReference type="Gene3D" id="3.30.2410.10">
    <property type="entry name" value="Hect, E3 ligase catalytic domain"/>
    <property type="match status" value="1"/>
</dbReference>
<comment type="pathway">
    <text evidence="3">Protein modification; protein ubiquitination.</text>
</comment>
<keyword evidence="18" id="KW-1185">Reference proteome</keyword>
<dbReference type="Gene3D" id="3.90.1750.10">
    <property type="entry name" value="Hect, E3 ligase catalytic domains"/>
    <property type="match status" value="1"/>
</dbReference>
<feature type="region of interest" description="Disordered" evidence="13">
    <location>
        <begin position="3702"/>
        <end position="3723"/>
    </location>
</feature>
<dbReference type="FunFam" id="3.30.2160.10:FF:000007">
    <property type="entry name" value="E3 ubiquitin-protein ligase HUWE1 isoform X2"/>
    <property type="match status" value="1"/>
</dbReference>
<feature type="compositionally biased region" description="Acidic residues" evidence="13">
    <location>
        <begin position="2408"/>
        <end position="2421"/>
    </location>
</feature>
<evidence type="ECO:0000256" key="11">
    <source>
        <dbReference type="ARBA" id="ARBA00034494"/>
    </source>
</evidence>
<dbReference type="CDD" id="cd14288">
    <property type="entry name" value="UBA_HUWE1"/>
    <property type="match status" value="1"/>
</dbReference>
<feature type="domain" description="HECT" evidence="15">
    <location>
        <begin position="4252"/>
        <end position="4588"/>
    </location>
</feature>
<dbReference type="PROSITE" id="PS50918">
    <property type="entry name" value="WWE"/>
    <property type="match status" value="1"/>
</dbReference>
<dbReference type="Pfam" id="PF02825">
    <property type="entry name" value="WWE"/>
    <property type="match status" value="1"/>
</dbReference>
<dbReference type="Gene3D" id="3.30.2160.10">
    <property type="entry name" value="Hect, E3 ligase catalytic domain"/>
    <property type="match status" value="1"/>
</dbReference>
<evidence type="ECO:0000256" key="8">
    <source>
        <dbReference type="ARBA" id="ARBA00022786"/>
    </source>
</evidence>
<feature type="compositionally biased region" description="Polar residues" evidence="13">
    <location>
        <begin position="3061"/>
        <end position="3074"/>
    </location>
</feature>
<dbReference type="SUPFAM" id="SSF56204">
    <property type="entry name" value="Hect, E3 ligase catalytic domain"/>
    <property type="match status" value="1"/>
</dbReference>
<dbReference type="GO" id="GO:0006511">
    <property type="term" value="P:ubiquitin-dependent protein catabolic process"/>
    <property type="evidence" value="ECO:0007669"/>
    <property type="project" value="TreeGrafter"/>
</dbReference>
<dbReference type="InterPro" id="IPR025527">
    <property type="entry name" value="HUWE1/Rev1_UBM"/>
</dbReference>
<dbReference type="InterPro" id="IPR004170">
    <property type="entry name" value="WWE_dom"/>
</dbReference>
<evidence type="ECO:0000259" key="15">
    <source>
        <dbReference type="PROSITE" id="PS50237"/>
    </source>
</evidence>
<evidence type="ECO:0000256" key="5">
    <source>
        <dbReference type="ARBA" id="ARBA00022553"/>
    </source>
</evidence>
<dbReference type="EMBL" id="JAEAOA010002307">
    <property type="protein sequence ID" value="KAK3600176.1"/>
    <property type="molecule type" value="Genomic_DNA"/>
</dbReference>
<keyword evidence="6" id="KW-0808">Transferase</keyword>
<feature type="compositionally biased region" description="Polar residues" evidence="13">
    <location>
        <begin position="3996"/>
        <end position="4009"/>
    </location>
</feature>
<dbReference type="Pfam" id="PF00627">
    <property type="entry name" value="UBA"/>
    <property type="match status" value="1"/>
</dbReference>
<evidence type="ECO:0000256" key="2">
    <source>
        <dbReference type="ARBA" id="ARBA00004123"/>
    </source>
</evidence>
<feature type="region of interest" description="Disordered" evidence="13">
    <location>
        <begin position="3441"/>
        <end position="3480"/>
    </location>
</feature>
<dbReference type="SMART" id="SM00119">
    <property type="entry name" value="HECTc"/>
    <property type="match status" value="1"/>
</dbReference>
<feature type="region of interest" description="Disordered" evidence="13">
    <location>
        <begin position="3561"/>
        <end position="3582"/>
    </location>
</feature>
<proteinExistence type="inferred from homology"/>
<reference evidence="17" key="2">
    <citation type="journal article" date="2021" name="Genome Biol. Evol.">
        <title>Developing a high-quality reference genome for a parasitic bivalve with doubly uniparental inheritance (Bivalvia: Unionida).</title>
        <authorList>
            <person name="Smith C.H."/>
        </authorList>
    </citation>
    <scope>NUCLEOTIDE SEQUENCE</scope>
    <source>
        <strain evidence="17">CHS0354</strain>
        <tissue evidence="17">Mantle</tissue>
    </source>
</reference>
<dbReference type="GO" id="GO:0008270">
    <property type="term" value="F:zinc ion binding"/>
    <property type="evidence" value="ECO:0007669"/>
    <property type="project" value="InterPro"/>
</dbReference>
<reference evidence="17" key="1">
    <citation type="journal article" date="2021" name="Genome Biol. Evol.">
        <title>A High-Quality Reference Genome for a Parasitic Bivalve with Doubly Uniparental Inheritance (Bivalvia: Unionida).</title>
        <authorList>
            <person name="Smith C.H."/>
        </authorList>
    </citation>
    <scope>NUCLEOTIDE SEQUENCE</scope>
    <source>
        <strain evidence="17">CHS0354</strain>
    </source>
</reference>
<feature type="region of interest" description="Disordered" evidence="13">
    <location>
        <begin position="4098"/>
        <end position="4147"/>
    </location>
</feature>
<dbReference type="SUPFAM" id="SSF46934">
    <property type="entry name" value="UBA-like"/>
    <property type="match status" value="1"/>
</dbReference>
<feature type="compositionally biased region" description="Low complexity" evidence="13">
    <location>
        <begin position="3045"/>
        <end position="3060"/>
    </location>
</feature>
<evidence type="ECO:0000256" key="13">
    <source>
        <dbReference type="SAM" id="MobiDB-lite"/>
    </source>
</evidence>
<feature type="region of interest" description="Disordered" evidence="13">
    <location>
        <begin position="3980"/>
        <end position="4041"/>
    </location>
</feature>
<evidence type="ECO:0000313" key="18">
    <source>
        <dbReference type="Proteomes" id="UP001195483"/>
    </source>
</evidence>
<dbReference type="InterPro" id="IPR000569">
    <property type="entry name" value="HECT_dom"/>
</dbReference>
<gene>
    <name evidence="17" type="ORF">CHS0354_039470</name>
</gene>
<feature type="compositionally biased region" description="Basic and acidic residues" evidence="13">
    <location>
        <begin position="1723"/>
        <end position="1737"/>
    </location>
</feature>
<feature type="compositionally biased region" description="Basic and acidic residues" evidence="13">
    <location>
        <begin position="3755"/>
        <end position="3775"/>
    </location>
</feature>
<dbReference type="FunFam" id="3.90.1750.10:FF:000003">
    <property type="entry name" value="E3 ubiquitin-protein ligase UPL1"/>
    <property type="match status" value="1"/>
</dbReference>
<feature type="compositionally biased region" description="Acidic residues" evidence="13">
    <location>
        <begin position="2322"/>
        <end position="2331"/>
    </location>
</feature>
<evidence type="ECO:0000313" key="17">
    <source>
        <dbReference type="EMBL" id="KAK3600176.1"/>
    </source>
</evidence>
<feature type="region of interest" description="Disordered" evidence="13">
    <location>
        <begin position="3044"/>
        <end position="3111"/>
    </location>
</feature>
<reference evidence="17" key="3">
    <citation type="submission" date="2023-05" db="EMBL/GenBank/DDBJ databases">
        <authorList>
            <person name="Smith C.H."/>
        </authorList>
    </citation>
    <scope>NUCLEOTIDE SEQUENCE</scope>
    <source>
        <strain evidence="17">CHS0354</strain>
        <tissue evidence="17">Mantle</tissue>
    </source>
</reference>
<dbReference type="PROSITE" id="PS50237">
    <property type="entry name" value="HECT"/>
    <property type="match status" value="1"/>
</dbReference>
<dbReference type="Pfam" id="PF06025">
    <property type="entry name" value="DUF913"/>
    <property type="match status" value="1"/>
</dbReference>
<dbReference type="InterPro" id="IPR018123">
    <property type="entry name" value="WWE-dom_subgr"/>
</dbReference>
<feature type="region of interest" description="Disordered" evidence="13">
    <location>
        <begin position="3746"/>
        <end position="3775"/>
    </location>
</feature>
<evidence type="ECO:0000256" key="12">
    <source>
        <dbReference type="PROSITE-ProRule" id="PRU00104"/>
    </source>
</evidence>
<dbReference type="Pfam" id="PF14377">
    <property type="entry name" value="UBM"/>
    <property type="match status" value="3"/>
</dbReference>
<feature type="compositionally biased region" description="Polar residues" evidence="13">
    <location>
        <begin position="2744"/>
        <end position="2757"/>
    </location>
</feature>
<dbReference type="Pfam" id="PF06012">
    <property type="entry name" value="DUF908"/>
    <property type="match status" value="1"/>
</dbReference>
<dbReference type="SUPFAM" id="SSF117839">
    <property type="entry name" value="WWE domain"/>
    <property type="match status" value="1"/>
</dbReference>
<dbReference type="GO" id="GO:0006281">
    <property type="term" value="P:DNA repair"/>
    <property type="evidence" value="ECO:0007669"/>
    <property type="project" value="UniProtKB-KW"/>
</dbReference>
<dbReference type="EC" id="2.3.2.26" evidence="4"/>
<dbReference type="SMART" id="SM00165">
    <property type="entry name" value="UBA"/>
    <property type="match status" value="1"/>
</dbReference>
<dbReference type="InterPro" id="IPR010309">
    <property type="entry name" value="E3_Ub_ligase_DUF908"/>
</dbReference>
<feature type="compositionally biased region" description="Polar residues" evidence="13">
    <location>
        <begin position="3082"/>
        <end position="3111"/>
    </location>
</feature>
<evidence type="ECO:0000256" key="10">
    <source>
        <dbReference type="ARBA" id="ARBA00023242"/>
    </source>
</evidence>
<feature type="compositionally biased region" description="Acidic residues" evidence="13">
    <location>
        <begin position="769"/>
        <end position="780"/>
    </location>
</feature>
<feature type="region of interest" description="Disordered" evidence="13">
    <location>
        <begin position="2002"/>
        <end position="2056"/>
    </location>
</feature>
<feature type="active site" description="Glycyl thioester intermediate" evidence="12">
    <location>
        <position position="4555"/>
    </location>
</feature>
<feature type="compositionally biased region" description="Basic and acidic residues" evidence="13">
    <location>
        <begin position="3561"/>
        <end position="3570"/>
    </location>
</feature>
<dbReference type="Proteomes" id="UP001195483">
    <property type="component" value="Unassembled WGS sequence"/>
</dbReference>
<keyword evidence="8 12" id="KW-0833">Ubl conjugation pathway</keyword>